<dbReference type="Proteomes" id="UP000678499">
    <property type="component" value="Unassembled WGS sequence"/>
</dbReference>
<dbReference type="SUPFAM" id="SSF53474">
    <property type="entry name" value="alpha/beta-Hydrolases"/>
    <property type="match status" value="1"/>
</dbReference>
<feature type="domain" description="AB hydrolase-1" evidence="5">
    <location>
        <begin position="175"/>
        <end position="274"/>
    </location>
</feature>
<evidence type="ECO:0000313" key="8">
    <source>
        <dbReference type="Proteomes" id="UP000678499"/>
    </source>
</evidence>
<evidence type="ECO:0000256" key="2">
    <source>
        <dbReference type="ARBA" id="ARBA00022490"/>
    </source>
</evidence>
<dbReference type="PANTHER" id="PTHR46197">
    <property type="entry name" value="PROTEIN ABHD14B-LIKE"/>
    <property type="match status" value="1"/>
</dbReference>
<dbReference type="EMBL" id="CAJPEX010004582">
    <property type="protein sequence ID" value="CAG0923103.1"/>
    <property type="molecule type" value="Genomic_DNA"/>
</dbReference>
<evidence type="ECO:0000256" key="1">
    <source>
        <dbReference type="ARBA" id="ARBA00004496"/>
    </source>
</evidence>
<name>A0A7R9BXC4_9CRUS</name>
<dbReference type="InterPro" id="IPR032816">
    <property type="entry name" value="VTT_dom"/>
</dbReference>
<gene>
    <name evidence="7" type="ORF">NMOB1V02_LOCUS10569</name>
</gene>
<dbReference type="InterPro" id="IPR000073">
    <property type="entry name" value="AB_hydrolase_1"/>
</dbReference>
<keyword evidence="2" id="KW-0963">Cytoplasm</keyword>
<evidence type="ECO:0000259" key="6">
    <source>
        <dbReference type="Pfam" id="PF09335"/>
    </source>
</evidence>
<keyword evidence="8" id="KW-1185">Reference proteome</keyword>
<comment type="subcellular location">
    <subcellularLocation>
        <location evidence="1">Cytoplasm</location>
    </subcellularLocation>
</comment>
<accession>A0A7R9BXC4</accession>
<keyword evidence="4" id="KW-0812">Transmembrane</keyword>
<dbReference type="InterPro" id="IPR029058">
    <property type="entry name" value="AB_hydrolase_fold"/>
</dbReference>
<organism evidence="7">
    <name type="scientific">Notodromas monacha</name>
    <dbReference type="NCBI Taxonomy" id="399045"/>
    <lineage>
        <taxon>Eukaryota</taxon>
        <taxon>Metazoa</taxon>
        <taxon>Ecdysozoa</taxon>
        <taxon>Arthropoda</taxon>
        <taxon>Crustacea</taxon>
        <taxon>Oligostraca</taxon>
        <taxon>Ostracoda</taxon>
        <taxon>Podocopa</taxon>
        <taxon>Podocopida</taxon>
        <taxon>Cypridocopina</taxon>
        <taxon>Cypridoidea</taxon>
        <taxon>Cyprididae</taxon>
        <taxon>Notodromas</taxon>
    </lineage>
</organism>
<dbReference type="EMBL" id="OA886619">
    <property type="protein sequence ID" value="CAD7282951.1"/>
    <property type="molecule type" value="Genomic_DNA"/>
</dbReference>
<evidence type="ECO:0000313" key="7">
    <source>
        <dbReference type="EMBL" id="CAD7282951.1"/>
    </source>
</evidence>
<keyword evidence="4" id="KW-0472">Membrane</keyword>
<dbReference type="PANTHER" id="PTHR46197:SF3">
    <property type="entry name" value="AB HYDROLASE-1 DOMAIN-CONTAINING PROTEIN"/>
    <property type="match status" value="1"/>
</dbReference>
<feature type="domain" description="VTT" evidence="6">
    <location>
        <begin position="32"/>
        <end position="149"/>
    </location>
</feature>
<dbReference type="Gene3D" id="3.40.50.1820">
    <property type="entry name" value="alpha/beta hydrolase"/>
    <property type="match status" value="1"/>
</dbReference>
<feature type="transmembrane region" description="Helical" evidence="4">
    <location>
        <begin position="39"/>
        <end position="61"/>
    </location>
</feature>
<proteinExistence type="inferred from homology"/>
<evidence type="ECO:0000256" key="4">
    <source>
        <dbReference type="SAM" id="Phobius"/>
    </source>
</evidence>
<sequence>MWLEGRHPVTIAAFSVLLYAFLSLPMAFGYIVVNMAAGYIFGVFGGMLVTVTTVATGVALAHVAMRHYCRPGIVALIAKVLPAEYHRALFKLLAGPEALKIVFLTRLTPIPFGLQNAIFAVTNVTTKSYLYATVAGLFPTQCLNVYLGSTLRSLGDILSEGGLSLVGYVVLIAQVLLLHGASFSSKTWLELHTLPLLAAMGHHVVAVDLPGGTESLTPAVPVAPHFQKDFLEAFISRAGLKPAVVVSPSMSGTFSLSLLRSKPEMFAGFVPVAPVMSDELTQEYLGSLRVPTLVLYGDRDQHGKRVSEKLGKIPTSRVVMIEEASHPAYIDQPDVFHELMYNFLRLLTEMTDRAHVQVIWEEVQQLNFRAALEIEL</sequence>
<dbReference type="Pfam" id="PF09335">
    <property type="entry name" value="VTT_dom"/>
    <property type="match status" value="1"/>
</dbReference>
<dbReference type="GO" id="GO:0005737">
    <property type="term" value="C:cytoplasm"/>
    <property type="evidence" value="ECO:0007669"/>
    <property type="project" value="UniProtKB-SubCell"/>
</dbReference>
<keyword evidence="4" id="KW-1133">Transmembrane helix</keyword>
<reference evidence="7" key="1">
    <citation type="submission" date="2020-11" db="EMBL/GenBank/DDBJ databases">
        <authorList>
            <person name="Tran Van P."/>
        </authorList>
    </citation>
    <scope>NUCLEOTIDE SEQUENCE</scope>
</reference>
<dbReference type="Pfam" id="PF00561">
    <property type="entry name" value="Abhydrolase_1"/>
    <property type="match status" value="1"/>
</dbReference>
<evidence type="ECO:0000256" key="3">
    <source>
        <dbReference type="ARBA" id="ARBA00037942"/>
    </source>
</evidence>
<protein>
    <submittedName>
        <fullName evidence="7">Uncharacterized protein</fullName>
    </submittedName>
</protein>
<evidence type="ECO:0000259" key="5">
    <source>
        <dbReference type="Pfam" id="PF00561"/>
    </source>
</evidence>
<comment type="similarity">
    <text evidence="3">Belongs to the AB hydrolase superfamily. ABHD14 family.</text>
</comment>
<dbReference type="OrthoDB" id="284184at2759"/>
<feature type="transmembrane region" description="Helical" evidence="4">
    <location>
        <begin position="12"/>
        <end position="33"/>
    </location>
</feature>
<dbReference type="AlphaFoldDB" id="A0A7R9BXC4"/>